<dbReference type="EMBL" id="CATOUU010000772">
    <property type="protein sequence ID" value="CAI9947074.1"/>
    <property type="molecule type" value="Genomic_DNA"/>
</dbReference>
<accession>A0AA86Q6Z5</accession>
<keyword evidence="3" id="KW-1185">Reference proteome</keyword>
<dbReference type="EMBL" id="CAXDID020000183">
    <property type="protein sequence ID" value="CAL6050177.1"/>
    <property type="molecule type" value="Genomic_DNA"/>
</dbReference>
<organism evidence="1">
    <name type="scientific">Hexamita inflata</name>
    <dbReference type="NCBI Taxonomy" id="28002"/>
    <lineage>
        <taxon>Eukaryota</taxon>
        <taxon>Metamonada</taxon>
        <taxon>Diplomonadida</taxon>
        <taxon>Hexamitidae</taxon>
        <taxon>Hexamitinae</taxon>
        <taxon>Hexamita</taxon>
    </lineage>
</organism>
<evidence type="ECO:0000313" key="1">
    <source>
        <dbReference type="EMBL" id="CAI9947074.1"/>
    </source>
</evidence>
<protein>
    <submittedName>
        <fullName evidence="2">Hypothetical_protein</fullName>
    </submittedName>
</protein>
<sequence length="588" mass="69914">MIIYYQGLDNNEFLYTNQEYYNDMLQIDKDEYDIQPTVEFTMPGKLLNDTEFDLYIEYIGTNEYGTTVQKNINLKVLLDKFGIRQTELQYIADIGTLIHEQFIQQEGYESIKVIYDSAFFIKTGRIRYIFSCLKVHLIITPKNYWLAKLMGVKPNEILESVFDTKTQTCSLTFNYPFCVNFVETLYVTCPYISKQMQLAKHKKYVILKRQIDAAPFSRVSISGDIVSTITKEQLFKGLQIAFCDENFQELPLDKPEVNTDLDYQQQKYGFNLSLAIQKSRIKAQLEVEMQRRNESKQQMDEREAYIKRQQDFERKMFEFKYNYDVNEKLNKEFEDNYQILKQKYIEETDKLTQLSQHRKESGVPDTPQDEQRVNYLHNLNEKYSNQLEKTRQTQKELYAKSKDNNLSLDKQMEIQKQLNQFFNENRDTYGKLFITEHGILKRLQSIANNSFDKDFKHLKETKEIVEKQFEKANPIIRQKIMEEVDENKLRQDALDELVKEERITVEARNKFVQDDFNNLQKRISQIQNSKIKMSTQYNLLDAAARELEKSKDVNQQKVFDTAMKYGVDSNMLINAYNLMQQNILQEEE</sequence>
<gene>
    <name evidence="1" type="ORF">HINF_LOCUS34719</name>
    <name evidence="2" type="ORF">HINF_LOCUS43764</name>
</gene>
<proteinExistence type="predicted"/>
<reference evidence="2 3" key="2">
    <citation type="submission" date="2024-07" db="EMBL/GenBank/DDBJ databases">
        <authorList>
            <person name="Akdeniz Z."/>
        </authorList>
    </citation>
    <scope>NUCLEOTIDE SEQUENCE [LARGE SCALE GENOMIC DNA]</scope>
</reference>
<evidence type="ECO:0000313" key="2">
    <source>
        <dbReference type="EMBL" id="CAL6050177.1"/>
    </source>
</evidence>
<name>A0AA86Q6Z5_9EUKA</name>
<dbReference type="AlphaFoldDB" id="A0AA86Q6Z5"/>
<comment type="caution">
    <text evidence="1">The sequence shown here is derived from an EMBL/GenBank/DDBJ whole genome shotgun (WGS) entry which is preliminary data.</text>
</comment>
<evidence type="ECO:0000313" key="3">
    <source>
        <dbReference type="Proteomes" id="UP001642409"/>
    </source>
</evidence>
<dbReference type="Proteomes" id="UP001642409">
    <property type="component" value="Unassembled WGS sequence"/>
</dbReference>
<reference evidence="1" key="1">
    <citation type="submission" date="2023-06" db="EMBL/GenBank/DDBJ databases">
        <authorList>
            <person name="Kurt Z."/>
        </authorList>
    </citation>
    <scope>NUCLEOTIDE SEQUENCE</scope>
</reference>